<dbReference type="Gene3D" id="1.20.200.10">
    <property type="entry name" value="Fumarase/aspartase (Central domain)"/>
    <property type="match status" value="2"/>
</dbReference>
<keyword evidence="3" id="KW-1185">Reference proteome</keyword>
<dbReference type="AlphaFoldDB" id="A0A9P6NFR4"/>
<evidence type="ECO:0000256" key="1">
    <source>
        <dbReference type="ARBA" id="ARBA00007238"/>
    </source>
</evidence>
<sequence>MAPSAFFLAGNRSTVAEHTISLKSTGPTATAGVQRPPTDTLSDHSKRCVKVLEELESLLDSEPGSKKLVLDGYDLSPTEVVANARYGVKTWISSDKVLVNRIAESVTYLESKLDTAIYGVTTGFGVSLTMNPFEFWLAPRFIERASFQQGSADTRTDSPEELQMSFLEHQLSGVLPLSKPSSMTTMYLTDPMANVIPEPITRGAILIRINSLVRGHSAVRLEVLETLMALLNKKLTPMVPLRGTISASGDLMPLSYVAAAICGHPDIRIMDRSSADGRLEILSAADALAKHNIKPIFLGPKEGLGISNGTAFSASAACLAAHDAHFLGLMSQVLTALSVEAMVGQAGNYHNGHLYVACMGIDLRVMDLLFRQSLADRMPSMLLKHFDQSGNVDKKQKWAMKLARAILPILYRRLEHTGSMDSHQRFVDAFGLTLQPILESLQGSTLDCVRTWRDYAAKETQSIYAETRDRFFSDVAEAYGSGDDSKVGPTEAYIGVKNREMYRFVRSGLGILPRRGDVKLGSHHGSVTTDLSKVYESMRSGELYKVLKRMF</sequence>
<dbReference type="Gene3D" id="1.10.275.10">
    <property type="entry name" value="Fumarase/aspartase (N-terminal domain)"/>
    <property type="match status" value="2"/>
</dbReference>
<dbReference type="PROSITE" id="PS00488">
    <property type="entry name" value="PAL_HISTIDASE"/>
    <property type="match status" value="1"/>
</dbReference>
<proteinExistence type="inferred from homology"/>
<dbReference type="SUPFAM" id="SSF48557">
    <property type="entry name" value="L-aspartase-like"/>
    <property type="match status" value="2"/>
</dbReference>
<comment type="caution">
    <text evidence="2">The sequence shown here is derived from an EMBL/GenBank/DDBJ whole genome shotgun (WGS) entry which is preliminary data.</text>
</comment>
<reference evidence="2" key="1">
    <citation type="submission" date="2013-11" db="EMBL/GenBank/DDBJ databases">
        <title>Genome sequence of the fusiform rust pathogen reveals effectors for host alternation and coevolution with pine.</title>
        <authorList>
            <consortium name="DOE Joint Genome Institute"/>
            <person name="Smith K."/>
            <person name="Pendleton A."/>
            <person name="Kubisiak T."/>
            <person name="Anderson C."/>
            <person name="Salamov A."/>
            <person name="Aerts A."/>
            <person name="Riley R."/>
            <person name="Clum A."/>
            <person name="Lindquist E."/>
            <person name="Ence D."/>
            <person name="Campbell M."/>
            <person name="Kronenberg Z."/>
            <person name="Feau N."/>
            <person name="Dhillon B."/>
            <person name="Hamelin R."/>
            <person name="Burleigh J."/>
            <person name="Smith J."/>
            <person name="Yandell M."/>
            <person name="Nelson C."/>
            <person name="Grigoriev I."/>
            <person name="Davis J."/>
        </authorList>
    </citation>
    <scope>NUCLEOTIDE SEQUENCE</scope>
    <source>
        <strain evidence="2">G11</strain>
    </source>
</reference>
<dbReference type="EMBL" id="MU167280">
    <property type="protein sequence ID" value="KAG0145229.1"/>
    <property type="molecule type" value="Genomic_DNA"/>
</dbReference>
<dbReference type="Gene3D" id="1.10.274.20">
    <property type="entry name" value="Phenylalanine ammonia-lyase 1, domain 3"/>
    <property type="match status" value="1"/>
</dbReference>
<accession>A0A9P6NFR4</accession>
<evidence type="ECO:0000313" key="2">
    <source>
        <dbReference type="EMBL" id="KAG0145229.1"/>
    </source>
</evidence>
<dbReference type="InterPro" id="IPR001106">
    <property type="entry name" value="Aromatic_Lyase"/>
</dbReference>
<evidence type="ECO:0008006" key="4">
    <source>
        <dbReference type="Google" id="ProtNLM"/>
    </source>
</evidence>
<organism evidence="2 3">
    <name type="scientific">Cronartium quercuum f. sp. fusiforme G11</name>
    <dbReference type="NCBI Taxonomy" id="708437"/>
    <lineage>
        <taxon>Eukaryota</taxon>
        <taxon>Fungi</taxon>
        <taxon>Dikarya</taxon>
        <taxon>Basidiomycota</taxon>
        <taxon>Pucciniomycotina</taxon>
        <taxon>Pucciniomycetes</taxon>
        <taxon>Pucciniales</taxon>
        <taxon>Coleosporiaceae</taxon>
        <taxon>Cronartium</taxon>
    </lineage>
</organism>
<evidence type="ECO:0000313" key="3">
    <source>
        <dbReference type="Proteomes" id="UP000886653"/>
    </source>
</evidence>
<dbReference type="InterPro" id="IPR023144">
    <property type="entry name" value="Phe_NH3-lyase_shielding_dom_sf"/>
</dbReference>
<protein>
    <recommendedName>
        <fullName evidence="4">Phenylalanine ammonia-lyase</fullName>
    </recommendedName>
</protein>
<dbReference type="InterPro" id="IPR022313">
    <property type="entry name" value="Phe/His_NH3-lyase_AS"/>
</dbReference>
<comment type="similarity">
    <text evidence="1">Belongs to the PAL/histidase family.</text>
</comment>
<dbReference type="Proteomes" id="UP000886653">
    <property type="component" value="Unassembled WGS sequence"/>
</dbReference>
<dbReference type="GO" id="GO:0016841">
    <property type="term" value="F:ammonia-lyase activity"/>
    <property type="evidence" value="ECO:0007669"/>
    <property type="project" value="InterPro"/>
</dbReference>
<dbReference type="InterPro" id="IPR008948">
    <property type="entry name" value="L-Aspartase-like"/>
</dbReference>
<gene>
    <name evidence="2" type="ORF">CROQUDRAFT_133855</name>
</gene>
<dbReference type="Pfam" id="PF00221">
    <property type="entry name" value="Lyase_aromatic"/>
    <property type="match status" value="1"/>
</dbReference>
<dbReference type="PANTHER" id="PTHR10362">
    <property type="entry name" value="HISTIDINE AMMONIA-LYASE"/>
    <property type="match status" value="1"/>
</dbReference>
<name>A0A9P6NFR4_9BASI</name>
<dbReference type="OrthoDB" id="10051290at2759"/>
<dbReference type="InterPro" id="IPR024083">
    <property type="entry name" value="Fumarase/histidase_N"/>
</dbReference>